<keyword evidence="3" id="KW-1003">Cell membrane</keyword>
<dbReference type="CDD" id="cd06582">
    <property type="entry name" value="TM_PBP1_LivH_like"/>
    <property type="match status" value="1"/>
</dbReference>
<feature type="transmembrane region" description="Helical" evidence="9">
    <location>
        <begin position="12"/>
        <end position="29"/>
    </location>
</feature>
<dbReference type="GO" id="GO:0022857">
    <property type="term" value="F:transmembrane transporter activity"/>
    <property type="evidence" value="ECO:0007669"/>
    <property type="project" value="InterPro"/>
</dbReference>
<evidence type="ECO:0000256" key="9">
    <source>
        <dbReference type="SAM" id="Phobius"/>
    </source>
</evidence>
<keyword evidence="6 9" id="KW-1133">Transmembrane helix</keyword>
<dbReference type="PANTHER" id="PTHR11795:SF451">
    <property type="entry name" value="ABC TRANSPORTER PERMEASE PROTEIN"/>
    <property type="match status" value="1"/>
</dbReference>
<proteinExistence type="inferred from homology"/>
<dbReference type="InterPro" id="IPR001851">
    <property type="entry name" value="ABC_transp_permease"/>
</dbReference>
<dbReference type="AlphaFoldDB" id="A0A6J6N9C5"/>
<dbReference type="EMBL" id="CAEZXM010000038">
    <property type="protein sequence ID" value="CAB4682772.1"/>
    <property type="molecule type" value="Genomic_DNA"/>
</dbReference>
<name>A0A6J6N9C5_9ZZZZ</name>
<keyword evidence="7 9" id="KW-0472">Membrane</keyword>
<evidence type="ECO:0000256" key="5">
    <source>
        <dbReference type="ARBA" id="ARBA00022970"/>
    </source>
</evidence>
<feature type="transmembrane region" description="Helical" evidence="9">
    <location>
        <begin position="60"/>
        <end position="80"/>
    </location>
</feature>
<dbReference type="GO" id="GO:0006865">
    <property type="term" value="P:amino acid transport"/>
    <property type="evidence" value="ECO:0007669"/>
    <property type="project" value="UniProtKB-KW"/>
</dbReference>
<dbReference type="Pfam" id="PF02653">
    <property type="entry name" value="BPD_transp_2"/>
    <property type="match status" value="1"/>
</dbReference>
<evidence type="ECO:0000313" key="10">
    <source>
        <dbReference type="EMBL" id="CAB4682772.1"/>
    </source>
</evidence>
<gene>
    <name evidence="10" type="ORF">UFOPK2366_00320</name>
</gene>
<evidence type="ECO:0000256" key="4">
    <source>
        <dbReference type="ARBA" id="ARBA00022692"/>
    </source>
</evidence>
<comment type="similarity">
    <text evidence="8">Belongs to the binding-protein-dependent transport system permease family. LivHM subfamily.</text>
</comment>
<sequence length="306" mass="32039">MGDILQYFLNGLARGSIYSLVALGLVVIYQGTGHLNFAQGEMSLFATFGAWWINDHGVPLWLSILLAASFAFVGGGAIEFGLIRPAAKKSPFAVVVVTIGLFQAFNSLSGLLFKGAATGLSFGTIFPNKPKDFFRLPGGAVWRYENIGVLVTVLIITALLFLLFRKTKVGLAMRMVANNADSAKLSGVPTNKVLMLSWALSAAIGTIGCALVAGINTNVSLGTMFGVFLLASAAAILGGLDSPLGAVVGGLSLGVIESFVTNYPKDWWASTYIGADTATAAAFVIILVVLLARPSGLFGSTHVERV</sequence>
<evidence type="ECO:0000256" key="6">
    <source>
        <dbReference type="ARBA" id="ARBA00022989"/>
    </source>
</evidence>
<dbReference type="InterPro" id="IPR052157">
    <property type="entry name" value="BCAA_transport_permease"/>
</dbReference>
<evidence type="ECO:0000256" key="2">
    <source>
        <dbReference type="ARBA" id="ARBA00022448"/>
    </source>
</evidence>
<reference evidence="10" key="1">
    <citation type="submission" date="2020-05" db="EMBL/GenBank/DDBJ databases">
        <authorList>
            <person name="Chiriac C."/>
            <person name="Salcher M."/>
            <person name="Ghai R."/>
            <person name="Kavagutti S V."/>
        </authorList>
    </citation>
    <scope>NUCLEOTIDE SEQUENCE</scope>
</reference>
<comment type="subcellular location">
    <subcellularLocation>
        <location evidence="1">Cell membrane</location>
        <topology evidence="1">Multi-pass membrane protein</topology>
    </subcellularLocation>
</comment>
<feature type="transmembrane region" description="Helical" evidence="9">
    <location>
        <begin position="193"/>
        <end position="213"/>
    </location>
</feature>
<protein>
    <submittedName>
        <fullName evidence="10">Unannotated protein</fullName>
    </submittedName>
</protein>
<evidence type="ECO:0000256" key="3">
    <source>
        <dbReference type="ARBA" id="ARBA00022475"/>
    </source>
</evidence>
<accession>A0A6J6N9C5</accession>
<evidence type="ECO:0000256" key="8">
    <source>
        <dbReference type="ARBA" id="ARBA00037998"/>
    </source>
</evidence>
<keyword evidence="2" id="KW-0813">Transport</keyword>
<feature type="transmembrane region" description="Helical" evidence="9">
    <location>
        <begin position="147"/>
        <end position="164"/>
    </location>
</feature>
<feature type="transmembrane region" description="Helical" evidence="9">
    <location>
        <begin position="219"/>
        <end position="237"/>
    </location>
</feature>
<feature type="transmembrane region" description="Helical" evidence="9">
    <location>
        <begin position="92"/>
        <end position="113"/>
    </location>
</feature>
<organism evidence="10">
    <name type="scientific">freshwater metagenome</name>
    <dbReference type="NCBI Taxonomy" id="449393"/>
    <lineage>
        <taxon>unclassified sequences</taxon>
        <taxon>metagenomes</taxon>
        <taxon>ecological metagenomes</taxon>
    </lineage>
</organism>
<keyword evidence="4 9" id="KW-0812">Transmembrane</keyword>
<feature type="transmembrane region" description="Helical" evidence="9">
    <location>
        <begin position="269"/>
        <end position="292"/>
    </location>
</feature>
<evidence type="ECO:0000256" key="1">
    <source>
        <dbReference type="ARBA" id="ARBA00004651"/>
    </source>
</evidence>
<keyword evidence="5" id="KW-0029">Amino-acid transport</keyword>
<dbReference type="GO" id="GO:0005886">
    <property type="term" value="C:plasma membrane"/>
    <property type="evidence" value="ECO:0007669"/>
    <property type="project" value="UniProtKB-SubCell"/>
</dbReference>
<evidence type="ECO:0000256" key="7">
    <source>
        <dbReference type="ARBA" id="ARBA00023136"/>
    </source>
</evidence>
<dbReference type="PANTHER" id="PTHR11795">
    <property type="entry name" value="BRANCHED-CHAIN AMINO ACID TRANSPORT SYSTEM PERMEASE PROTEIN LIVH"/>
    <property type="match status" value="1"/>
</dbReference>